<evidence type="ECO:0000256" key="2">
    <source>
        <dbReference type="SAM" id="MobiDB-lite"/>
    </source>
</evidence>
<name>A0ABM2XED5_MESAU</name>
<feature type="region of interest" description="Disordered" evidence="2">
    <location>
        <begin position="1964"/>
        <end position="2175"/>
    </location>
</feature>
<feature type="region of interest" description="Disordered" evidence="2">
    <location>
        <begin position="925"/>
        <end position="956"/>
    </location>
</feature>
<feature type="compositionally biased region" description="Low complexity" evidence="2">
    <location>
        <begin position="768"/>
        <end position="782"/>
    </location>
</feature>
<feature type="region of interest" description="Disordered" evidence="2">
    <location>
        <begin position="756"/>
        <end position="782"/>
    </location>
</feature>
<dbReference type="PANTHER" id="PTHR13958:SF5">
    <property type="entry name" value="COILED-COIL DOMAIN-CONTAINING PROTEIN 187"/>
    <property type="match status" value="1"/>
</dbReference>
<feature type="coiled-coil region" evidence="1">
    <location>
        <begin position="1270"/>
        <end position="1297"/>
    </location>
</feature>
<feature type="region of interest" description="Disordered" evidence="2">
    <location>
        <begin position="390"/>
        <end position="423"/>
    </location>
</feature>
<dbReference type="Proteomes" id="UP000886700">
    <property type="component" value="Unplaced"/>
</dbReference>
<protein>
    <submittedName>
        <fullName evidence="4">Coiled-coil domain-containing protein 187 isoform X1</fullName>
    </submittedName>
</protein>
<feature type="compositionally biased region" description="Basic and acidic residues" evidence="2">
    <location>
        <begin position="1540"/>
        <end position="1561"/>
    </location>
</feature>
<feature type="compositionally biased region" description="Basic and acidic residues" evidence="2">
    <location>
        <begin position="1901"/>
        <end position="1916"/>
    </location>
</feature>
<feature type="region of interest" description="Disordered" evidence="2">
    <location>
        <begin position="1755"/>
        <end position="1936"/>
    </location>
</feature>
<feature type="compositionally biased region" description="Basic and acidic residues" evidence="2">
    <location>
        <begin position="2117"/>
        <end position="2136"/>
    </location>
</feature>
<feature type="compositionally biased region" description="Basic and acidic residues" evidence="2">
    <location>
        <begin position="756"/>
        <end position="765"/>
    </location>
</feature>
<feature type="compositionally biased region" description="Polar residues" evidence="2">
    <location>
        <begin position="465"/>
        <end position="491"/>
    </location>
</feature>
<feature type="compositionally biased region" description="Low complexity" evidence="2">
    <location>
        <begin position="2033"/>
        <end position="2047"/>
    </location>
</feature>
<keyword evidence="1" id="KW-0175">Coiled coil</keyword>
<dbReference type="RefSeq" id="XP_040601147.1">
    <property type="nucleotide sequence ID" value="XM_040745213.1"/>
</dbReference>
<feature type="compositionally biased region" description="Polar residues" evidence="2">
    <location>
        <begin position="1831"/>
        <end position="1856"/>
    </location>
</feature>
<sequence>MPTPAMGMLPISRRVTLQTCPRDSQQEGLYSLKASGRLAHQEASTKAREEAFHPHAAKDGLLATLRCPVLPQKLGTLRSAPYVAWSDYIKEPGPHMKACSLPMWSPCLDTKDVNSSVSSGRFSGSSGGHESCAPFHGPWKERPPLVLGPQRQPRKSNPRLEQLRDKIRAQAQWQASCASLGTSVPSSASCLYKTSSTMLRRKTPKVTNALPVTTCPGSDLLHAAEHRSKDRAPFSLGRELSRFPQRHTSVPRTNIKRIRSASYKREIPKSSVLRRTARGRDSELAGVYAWRKGQALVRRLLGPPPALPRLQGKVPATDLGSDKKAAAVGDLPTHTWLSKPTCARGDQQACEHTPSLASHDQSATIQGAMEILQDLRQQIQAGLELARHSRVARKLSSSKPKPQNLAGKRQQGPQSTWDMQGSFSKSACTATERKCSSLDRAGNLTSRQHWGKAMAEPESCPQRAWTAQGQDTSFQKPGSTPEKPSSFSQRPWSALAWKACPQRAWEAQGQDTAFQTSGSSPKKPSPFSQRPWSALDGQTCPQGTSTACKDWEVPGSSPWGSVAKPQPALHQPWSSFCTQRSSPYSKGQSAVPPPSKAKLAWPEPSQGLPPSKPAKEQDTQEPPPCARTQQSLGRPHSSESLRDFIRRKAQARRQQAMEQKALATHTLELRNRRLQEVYRKQREAILGKAAPVVSRRSPGIVTFVPSSVQSGGLEAPGSLGSPLQKWSKVTSGMVRGDQEAPDSFCLCLNKPWNRAETQDAGRPRDGMSAAPLLPSTASSPGPMKLQDMSGGLCIYMDPQDTEHLGPSGLLHFQYKQARLQALETMADVLKQRIDILTTKLHKSTSPEPASDLASDMLPLGPSTEPVTPAFTPPSYLRSLVSDGGRGTSQDRVGVQTKPLLPSTYFQDGEMLSWRPNREPQSVNLGTHIESQPQGPVSSAPVSMSHTQPCPAGSSSHGARELEKKLQREMATLQALGASMRSSLGVPAAPAPACDSLCQEKMPEAKKAGLVTPWTTHSCGQQEPKGPHSGGLHEGHLTNFQLKSLSFLESLKLDQQKQEQALALLRQQAEHEVWEMQMTLDALLFKHQLKTVSSQQKMEKPEAQQKPEKASRLEQQQMCGGLEPNTLSLNTMTTRSRSPPSPQRDSTGSLEPPEEARASSAGPSQGLLSLSEPEQQDPAHSQVALAKFYPSDRPAYKWSITRPEPGTERSRTFHRFTMAMLEQSLRDEELRAQHQTAVLRLRELALEEKARAELTCLEHQIGCLVGRGAAQATLREKQQQALSRLEKERREIQSLRKVSLSLHHGRKQLLQHQQCVLDVQRSVAHLQQELQARTRLLQSSSPSIKVTRGGVSDTNQKIEGHRPGSPQGYHPQEISESAEAANLSPEQKEVTPPQTTSVADEHLQPPRVKWAIVTPGTGHLPVRSGPDSQEPGKQPCVSSPGLLHSSSLDPEHQKHPAFPVIKKDDSPGSQLKPLEAKELPPPGHLQNKPSAAWAMERQPTDLHAWSLHGQCGQSLSGDGPCPEEARVAENRTSQGLAVSRSPREEPQEEAHWRSEQQRREACPQENLDIPSTHPEADQEAASPAAPVASEEEAWPAWHLNSPLSQPAVDACSEFASSGCSGSSEAPAFSLTPSAGSSNGLSCPSLQEFQRATATLVQLSSSSASLSNGEAEASLHADPGWSRELSAHDSWEEPGLPSFWGLHQGLPQLEGVSGDVGQVTLQRLGDGGARLLSGFSEDAAVAPGSEPGYDFLQAGWPSSFPRVPSPRLGSELSESSSQIWDENNEETLEEPSPGVGPPSGSSLPANGSLDTGGSGGPCTTLPSLGPGEEQDPSRSSRSLTGTLNTGKTGQMSPVTTSAMLPPQNPSTSDPTLPLSFPVDTPTTERAGLSKGNMPPEASAGCQEEPRDVDTSPSIERKPLQALPDPRAPMTLNVPSEDTTPLVTEVASPSYVDGFLTEILSPVDEELSYGSRDLPSSICGDTQLPLPPPTPQAKSDINEPSPSSEDFPSPPEEVMFPGDSLDTLGEDLSITAEDMSSLSEGALEEALSLGPQESGHCVGASGQDESLNDSSSTSPLSNCAPETSPRLSTQPLSPPPVACVTRENLEDAPGSQSGPWEARQCLEDAEHRQGIEHLIDRRAATSSPSWGTPSESPPPDPVPLVAGSLKHASEKEREGQSCWTQGRHKLQGLLDRQQLCRRNWAFDPTSGACADFSGTRDAGPVDMVSTQLSRRILCDSLAALSGLAPEDSP</sequence>
<gene>
    <name evidence="4" type="primary">Ccdc187</name>
</gene>
<evidence type="ECO:0000313" key="4">
    <source>
        <dbReference type="RefSeq" id="XP_040601147.1"/>
    </source>
</evidence>
<dbReference type="PANTHER" id="PTHR13958">
    <property type="entry name" value="CENTROSOME-ASSOCIATED PROTEIN 350"/>
    <property type="match status" value="1"/>
</dbReference>
<feature type="region of interest" description="Disordered" evidence="2">
    <location>
        <begin position="1093"/>
        <end position="1180"/>
    </location>
</feature>
<keyword evidence="3" id="KW-1185">Reference proteome</keyword>
<feature type="compositionally biased region" description="Low complexity" evidence="2">
    <location>
        <begin position="1132"/>
        <end position="1146"/>
    </location>
</feature>
<dbReference type="GeneID" id="106022282"/>
<feature type="compositionally biased region" description="Polar residues" evidence="2">
    <location>
        <begin position="411"/>
        <end position="423"/>
    </location>
</feature>
<evidence type="ECO:0000313" key="3">
    <source>
        <dbReference type="Proteomes" id="UP000886700"/>
    </source>
</evidence>
<feature type="compositionally biased region" description="Polar residues" evidence="2">
    <location>
        <begin position="509"/>
        <end position="518"/>
    </location>
</feature>
<feature type="region of interest" description="Disordered" evidence="2">
    <location>
        <begin position="447"/>
        <end position="641"/>
    </location>
</feature>
<organism evidence="3 4">
    <name type="scientific">Mesocricetus auratus</name>
    <name type="common">Golden hamster</name>
    <dbReference type="NCBI Taxonomy" id="10036"/>
    <lineage>
        <taxon>Eukaryota</taxon>
        <taxon>Metazoa</taxon>
        <taxon>Chordata</taxon>
        <taxon>Craniata</taxon>
        <taxon>Vertebrata</taxon>
        <taxon>Euteleostomi</taxon>
        <taxon>Mammalia</taxon>
        <taxon>Eutheria</taxon>
        <taxon>Euarchontoglires</taxon>
        <taxon>Glires</taxon>
        <taxon>Rodentia</taxon>
        <taxon>Myomorpha</taxon>
        <taxon>Muroidea</taxon>
        <taxon>Cricetidae</taxon>
        <taxon>Cricetinae</taxon>
        <taxon>Mesocricetus</taxon>
    </lineage>
</organism>
<feature type="compositionally biased region" description="Low complexity" evidence="2">
    <location>
        <begin position="2065"/>
        <end position="2075"/>
    </location>
</feature>
<proteinExistence type="predicted"/>
<dbReference type="InterPro" id="IPR028750">
    <property type="entry name" value="CEP350/CC187"/>
</dbReference>
<feature type="region of interest" description="Disordered" evidence="2">
    <location>
        <begin position="1340"/>
        <end position="1639"/>
    </location>
</feature>
<feature type="compositionally biased region" description="Polar residues" evidence="2">
    <location>
        <begin position="1770"/>
        <end position="1779"/>
    </location>
</feature>
<evidence type="ECO:0000256" key="1">
    <source>
        <dbReference type="SAM" id="Coils"/>
    </source>
</evidence>
<feature type="compositionally biased region" description="Low complexity" evidence="2">
    <location>
        <begin position="1609"/>
        <end position="1623"/>
    </location>
</feature>
<accession>A0ABM2XED5</accession>
<feature type="compositionally biased region" description="Low complexity" evidence="2">
    <location>
        <begin position="1578"/>
        <end position="1587"/>
    </location>
</feature>
<feature type="compositionally biased region" description="Polar residues" evidence="2">
    <location>
        <begin position="1629"/>
        <end position="1639"/>
    </location>
</feature>
<reference evidence="4" key="1">
    <citation type="submission" date="2025-08" db="UniProtKB">
        <authorList>
            <consortium name="RefSeq"/>
        </authorList>
    </citation>
    <scope>IDENTIFICATION</scope>
    <source>
        <tissue evidence="4">Liver</tissue>
    </source>
</reference>
<feature type="compositionally biased region" description="Basic and acidic residues" evidence="2">
    <location>
        <begin position="1096"/>
        <end position="1111"/>
    </location>
</feature>
<feature type="compositionally biased region" description="Polar residues" evidence="2">
    <location>
        <begin position="572"/>
        <end position="588"/>
    </location>
</feature>